<comment type="caution">
    <text evidence="12">The sequence shown here is derived from an EMBL/GenBank/DDBJ whole genome shotgun (WGS) entry which is preliminary data.</text>
</comment>
<dbReference type="RefSeq" id="WP_206044935.1">
    <property type="nucleotide sequence ID" value="NZ_AQQV01000003.1"/>
</dbReference>
<evidence type="ECO:0000256" key="8">
    <source>
        <dbReference type="ARBA" id="ARBA00030407"/>
    </source>
</evidence>
<dbReference type="InterPro" id="IPR036563">
    <property type="entry name" value="MoaE_sf"/>
</dbReference>
<dbReference type="EMBL" id="AQQV01000003">
    <property type="protein sequence ID" value="ORE86415.1"/>
    <property type="molecule type" value="Genomic_DNA"/>
</dbReference>
<comment type="catalytic activity">
    <reaction evidence="11">
        <text>2 [molybdopterin-synthase sulfur-carrier protein]-C-terminal-Gly-aminoethanethioate + cyclic pyranopterin phosphate + H2O = molybdopterin + 2 [molybdopterin-synthase sulfur-carrier protein]-C-terminal Gly-Gly + 2 H(+)</text>
        <dbReference type="Rhea" id="RHEA:26333"/>
        <dbReference type="Rhea" id="RHEA-COMP:12202"/>
        <dbReference type="Rhea" id="RHEA-COMP:19907"/>
        <dbReference type="ChEBI" id="CHEBI:15377"/>
        <dbReference type="ChEBI" id="CHEBI:15378"/>
        <dbReference type="ChEBI" id="CHEBI:58698"/>
        <dbReference type="ChEBI" id="CHEBI:59648"/>
        <dbReference type="ChEBI" id="CHEBI:90778"/>
        <dbReference type="ChEBI" id="CHEBI:232372"/>
        <dbReference type="EC" id="2.8.1.12"/>
    </reaction>
</comment>
<proteinExistence type="inferred from homology"/>
<dbReference type="InterPro" id="IPR003448">
    <property type="entry name" value="Mopterin_biosynth_MoaE"/>
</dbReference>
<comment type="subunit">
    <text evidence="6">Heterotetramer of 2 MoaD subunits and 2 MoaE subunits. Also stable as homodimer. The enzyme changes between these two forms during catalysis.</text>
</comment>
<evidence type="ECO:0000256" key="9">
    <source>
        <dbReference type="ARBA" id="ARBA00030781"/>
    </source>
</evidence>
<dbReference type="PANTHER" id="PTHR23404">
    <property type="entry name" value="MOLYBDOPTERIN SYNTHASE RELATED"/>
    <property type="match status" value="1"/>
</dbReference>
<name>A0A1Y1SDM6_9GAMM</name>
<organism evidence="12 13">
    <name type="scientific">Oceanococcus atlanticus</name>
    <dbReference type="NCBI Taxonomy" id="1317117"/>
    <lineage>
        <taxon>Bacteria</taxon>
        <taxon>Pseudomonadati</taxon>
        <taxon>Pseudomonadota</taxon>
        <taxon>Gammaproteobacteria</taxon>
        <taxon>Chromatiales</taxon>
        <taxon>Oceanococcaceae</taxon>
        <taxon>Oceanococcus</taxon>
    </lineage>
</organism>
<evidence type="ECO:0000313" key="13">
    <source>
        <dbReference type="Proteomes" id="UP000192342"/>
    </source>
</evidence>
<dbReference type="Gene3D" id="3.90.1170.40">
    <property type="entry name" value="Molybdopterin biosynthesis MoaE subunit"/>
    <property type="match status" value="1"/>
</dbReference>
<accession>A0A1Y1SDM6</accession>
<dbReference type="EC" id="2.8.1.12" evidence="3"/>
<dbReference type="AlphaFoldDB" id="A0A1Y1SDM6"/>
<dbReference type="Pfam" id="PF02391">
    <property type="entry name" value="MoaE"/>
    <property type="match status" value="1"/>
</dbReference>
<dbReference type="GO" id="GO:0030366">
    <property type="term" value="F:molybdopterin synthase activity"/>
    <property type="evidence" value="ECO:0007669"/>
    <property type="project" value="UniProtKB-EC"/>
</dbReference>
<sequence length="158" mass="17470">MLIELSTQQLEPSSYHRAFIQAHVGHSGAIVSFTGLVRDALGEVAVNSLHLDHHPVITRACIEDFAVQAISRWALDGVWVVHRVGRVNAPDPIVFVATAAPHRRAAFEAADYLLDRLKQDTPFWKRESTVRGCHWVEPSEADRISGARWSALAAASRS</sequence>
<dbReference type="GO" id="GO:0006777">
    <property type="term" value="P:Mo-molybdopterin cofactor biosynthetic process"/>
    <property type="evidence" value="ECO:0007669"/>
    <property type="project" value="UniProtKB-KW"/>
</dbReference>
<dbReference type="SUPFAM" id="SSF54690">
    <property type="entry name" value="Molybdopterin synthase subunit MoaE"/>
    <property type="match status" value="1"/>
</dbReference>
<protein>
    <recommendedName>
        <fullName evidence="4">Molybdopterin synthase catalytic subunit</fullName>
        <ecNumber evidence="3">2.8.1.12</ecNumber>
    </recommendedName>
    <alternativeName>
        <fullName evidence="9">MPT synthase subunit 2</fullName>
    </alternativeName>
    <alternativeName>
        <fullName evidence="7">Molybdenum cofactor biosynthesis protein E</fullName>
    </alternativeName>
    <alternativeName>
        <fullName evidence="8">Molybdopterin-converting factor large subunit</fullName>
    </alternativeName>
    <alternativeName>
        <fullName evidence="10">Molybdopterin-converting factor subunit 2</fullName>
    </alternativeName>
</protein>
<dbReference type="CDD" id="cd00756">
    <property type="entry name" value="MoaE"/>
    <property type="match status" value="1"/>
</dbReference>
<keyword evidence="13" id="KW-1185">Reference proteome</keyword>
<evidence type="ECO:0000256" key="7">
    <source>
        <dbReference type="ARBA" id="ARBA00029745"/>
    </source>
</evidence>
<gene>
    <name evidence="12" type="ORF">ATO7_13998</name>
</gene>
<dbReference type="Proteomes" id="UP000192342">
    <property type="component" value="Unassembled WGS sequence"/>
</dbReference>
<evidence type="ECO:0000313" key="12">
    <source>
        <dbReference type="EMBL" id="ORE86415.1"/>
    </source>
</evidence>
<keyword evidence="5" id="KW-0501">Molybdenum cofactor biosynthesis</keyword>
<evidence type="ECO:0000256" key="4">
    <source>
        <dbReference type="ARBA" id="ARBA00013858"/>
    </source>
</evidence>
<evidence type="ECO:0000256" key="5">
    <source>
        <dbReference type="ARBA" id="ARBA00023150"/>
    </source>
</evidence>
<evidence type="ECO:0000256" key="3">
    <source>
        <dbReference type="ARBA" id="ARBA00011950"/>
    </source>
</evidence>
<comment type="similarity">
    <text evidence="2">Belongs to the MoaE family.</text>
</comment>
<dbReference type="STRING" id="1317117.ATO7_13998"/>
<comment type="pathway">
    <text evidence="1">Cofactor biosynthesis; molybdopterin biosynthesis.</text>
</comment>
<evidence type="ECO:0000256" key="6">
    <source>
        <dbReference type="ARBA" id="ARBA00026066"/>
    </source>
</evidence>
<dbReference type="UniPathway" id="UPA00344"/>
<reference evidence="12 13" key="1">
    <citation type="submission" date="2013-04" db="EMBL/GenBank/DDBJ databases">
        <title>Oceanococcus atlanticus 22II-S10r2 Genome Sequencing.</title>
        <authorList>
            <person name="Lai Q."/>
            <person name="Li G."/>
            <person name="Shao Z."/>
        </authorList>
    </citation>
    <scope>NUCLEOTIDE SEQUENCE [LARGE SCALE GENOMIC DNA]</scope>
    <source>
        <strain evidence="12 13">22II-S10r2</strain>
    </source>
</reference>
<evidence type="ECO:0000256" key="11">
    <source>
        <dbReference type="ARBA" id="ARBA00049878"/>
    </source>
</evidence>
<evidence type="ECO:0000256" key="1">
    <source>
        <dbReference type="ARBA" id="ARBA00005046"/>
    </source>
</evidence>
<evidence type="ECO:0000256" key="10">
    <source>
        <dbReference type="ARBA" id="ARBA00032474"/>
    </source>
</evidence>
<evidence type="ECO:0000256" key="2">
    <source>
        <dbReference type="ARBA" id="ARBA00005426"/>
    </source>
</evidence>